<accession>A0AAV5VV85</accession>
<feature type="non-terminal residue" evidence="2">
    <location>
        <position position="93"/>
    </location>
</feature>
<reference evidence="2" key="1">
    <citation type="submission" date="2023-10" db="EMBL/GenBank/DDBJ databases">
        <title>Genome assembly of Pristionchus species.</title>
        <authorList>
            <person name="Yoshida K."/>
            <person name="Sommer R.J."/>
        </authorList>
    </citation>
    <scope>NUCLEOTIDE SEQUENCE</scope>
    <source>
        <strain evidence="2">RS5133</strain>
    </source>
</reference>
<feature type="transmembrane region" description="Helical" evidence="1">
    <location>
        <begin position="67"/>
        <end position="87"/>
    </location>
</feature>
<keyword evidence="1" id="KW-1133">Transmembrane helix</keyword>
<evidence type="ECO:0008006" key="4">
    <source>
        <dbReference type="Google" id="ProtNLM"/>
    </source>
</evidence>
<feature type="transmembrane region" description="Helical" evidence="1">
    <location>
        <begin position="41"/>
        <end position="61"/>
    </location>
</feature>
<name>A0AAV5VV85_9BILA</name>
<evidence type="ECO:0000256" key="1">
    <source>
        <dbReference type="SAM" id="Phobius"/>
    </source>
</evidence>
<feature type="non-terminal residue" evidence="2">
    <location>
        <position position="1"/>
    </location>
</feature>
<dbReference type="EMBL" id="BTSY01000004">
    <property type="protein sequence ID" value="GMT23343.1"/>
    <property type="molecule type" value="Genomic_DNA"/>
</dbReference>
<keyword evidence="1" id="KW-0472">Membrane</keyword>
<dbReference type="AlphaFoldDB" id="A0AAV5VV85"/>
<keyword evidence="1" id="KW-0812">Transmembrane</keyword>
<organism evidence="2 3">
    <name type="scientific">Pristionchus fissidentatus</name>
    <dbReference type="NCBI Taxonomy" id="1538716"/>
    <lineage>
        <taxon>Eukaryota</taxon>
        <taxon>Metazoa</taxon>
        <taxon>Ecdysozoa</taxon>
        <taxon>Nematoda</taxon>
        <taxon>Chromadorea</taxon>
        <taxon>Rhabditida</taxon>
        <taxon>Rhabditina</taxon>
        <taxon>Diplogasteromorpha</taxon>
        <taxon>Diplogasteroidea</taxon>
        <taxon>Neodiplogasteridae</taxon>
        <taxon>Pristionchus</taxon>
    </lineage>
</organism>
<dbReference type="Proteomes" id="UP001432322">
    <property type="component" value="Unassembled WGS sequence"/>
</dbReference>
<keyword evidence="3" id="KW-1185">Reference proteome</keyword>
<comment type="caution">
    <text evidence="2">The sequence shown here is derived from an EMBL/GenBank/DDBJ whole genome shotgun (WGS) entry which is preliminary data.</text>
</comment>
<evidence type="ECO:0000313" key="2">
    <source>
        <dbReference type="EMBL" id="GMT23343.1"/>
    </source>
</evidence>
<sequence length="93" mass="10054">TIYSRTVFESRPSTLTAPIIVPTLASFFTSKRYSFDVNSTASFGFSVVVVSSLCFSSSFISPTSFPLVFTVLTSNSFSVVDSLVFSVTSSMFS</sequence>
<proteinExistence type="predicted"/>
<protein>
    <recommendedName>
        <fullName evidence="4">NADH dehydrogenase subunit 5</fullName>
    </recommendedName>
</protein>
<gene>
    <name evidence="2" type="ORF">PFISCL1PPCAC_14640</name>
</gene>
<evidence type="ECO:0000313" key="3">
    <source>
        <dbReference type="Proteomes" id="UP001432322"/>
    </source>
</evidence>